<dbReference type="EMBL" id="BDIP01011209">
    <property type="protein sequence ID" value="GIQ93019.1"/>
    <property type="molecule type" value="Genomic_DNA"/>
</dbReference>
<sequence>PDLVNMLLSPTKTSPDHVQSGLGWPTYLSLVQSLVSFLAPMMAKGSFDITLDPSQLPHPGTGVSSRI</sequence>
<comment type="caution">
    <text evidence="1">The sequence shown here is derived from an EMBL/GenBank/DDBJ whole genome shotgun (WGS) entry which is preliminary data.</text>
</comment>
<evidence type="ECO:0000313" key="1">
    <source>
        <dbReference type="EMBL" id="GIQ93019.1"/>
    </source>
</evidence>
<keyword evidence="2" id="KW-1185">Reference proteome</keyword>
<dbReference type="AlphaFoldDB" id="A0A9K3DFG4"/>
<reference evidence="1 2" key="1">
    <citation type="journal article" date="2018" name="PLoS ONE">
        <title>The draft genome of Kipferlia bialata reveals reductive genome evolution in fornicate parasites.</title>
        <authorList>
            <person name="Tanifuji G."/>
            <person name="Takabayashi S."/>
            <person name="Kume K."/>
            <person name="Takagi M."/>
            <person name="Nakayama T."/>
            <person name="Kamikawa R."/>
            <person name="Inagaki Y."/>
            <person name="Hashimoto T."/>
        </authorList>
    </citation>
    <scope>NUCLEOTIDE SEQUENCE [LARGE SCALE GENOMIC DNA]</scope>
    <source>
        <strain evidence="1">NY0173</strain>
    </source>
</reference>
<feature type="non-terminal residue" evidence="1">
    <location>
        <position position="1"/>
    </location>
</feature>
<proteinExistence type="predicted"/>
<accession>A0A9K3DFG4</accession>
<feature type="non-terminal residue" evidence="1">
    <location>
        <position position="67"/>
    </location>
</feature>
<protein>
    <submittedName>
        <fullName evidence="1">Uncharacterized protein</fullName>
    </submittedName>
</protein>
<dbReference type="Proteomes" id="UP000265618">
    <property type="component" value="Unassembled WGS sequence"/>
</dbReference>
<name>A0A9K3DFG4_9EUKA</name>
<organism evidence="1 2">
    <name type="scientific">Kipferlia bialata</name>
    <dbReference type="NCBI Taxonomy" id="797122"/>
    <lineage>
        <taxon>Eukaryota</taxon>
        <taxon>Metamonada</taxon>
        <taxon>Carpediemonas-like organisms</taxon>
        <taxon>Kipferlia</taxon>
    </lineage>
</organism>
<gene>
    <name evidence="1" type="ORF">KIPB_017173</name>
</gene>
<evidence type="ECO:0000313" key="2">
    <source>
        <dbReference type="Proteomes" id="UP000265618"/>
    </source>
</evidence>